<organism evidence="3 4">
    <name type="scientific">Hyaloscypha variabilis (strain UAMH 11265 / GT02V1 / F)</name>
    <name type="common">Meliniomyces variabilis</name>
    <dbReference type="NCBI Taxonomy" id="1149755"/>
    <lineage>
        <taxon>Eukaryota</taxon>
        <taxon>Fungi</taxon>
        <taxon>Dikarya</taxon>
        <taxon>Ascomycota</taxon>
        <taxon>Pezizomycotina</taxon>
        <taxon>Leotiomycetes</taxon>
        <taxon>Helotiales</taxon>
        <taxon>Hyaloscyphaceae</taxon>
        <taxon>Hyaloscypha</taxon>
        <taxon>Hyaloscypha variabilis</taxon>
    </lineage>
</organism>
<reference evidence="3 4" key="1">
    <citation type="submission" date="2016-04" db="EMBL/GenBank/DDBJ databases">
        <title>A degradative enzymes factory behind the ericoid mycorrhizal symbiosis.</title>
        <authorList>
            <consortium name="DOE Joint Genome Institute"/>
            <person name="Martino E."/>
            <person name="Morin E."/>
            <person name="Grelet G."/>
            <person name="Kuo A."/>
            <person name="Kohler A."/>
            <person name="Daghino S."/>
            <person name="Barry K."/>
            <person name="Choi C."/>
            <person name="Cichocki N."/>
            <person name="Clum A."/>
            <person name="Copeland A."/>
            <person name="Hainaut M."/>
            <person name="Haridas S."/>
            <person name="Labutti K."/>
            <person name="Lindquist E."/>
            <person name="Lipzen A."/>
            <person name="Khouja H.-R."/>
            <person name="Murat C."/>
            <person name="Ohm R."/>
            <person name="Olson A."/>
            <person name="Spatafora J."/>
            <person name="Veneault-Fourrey C."/>
            <person name="Henrissat B."/>
            <person name="Grigoriev I."/>
            <person name="Martin F."/>
            <person name="Perotto S."/>
        </authorList>
    </citation>
    <scope>NUCLEOTIDE SEQUENCE [LARGE SCALE GENOMIC DNA]</scope>
    <source>
        <strain evidence="3 4">F</strain>
    </source>
</reference>
<sequence>MASRFSATDFLPDEDRPPIGGPSMKDNLGLHFHRGVYDLVQWFMHTERVFDRKILTTATEEILSERGNMSDLALQTLIRERYARKIYAVLQVPVIILGTREPRNVTKVLRYEFAPLIRPSDIRLFRFSRFIMIGNTPLFSCEMVHADLAERHNYTAISYVWGPLDADVPVIIGKNKFLTVTKNLMEVLFRFSGCNSPYDIGNTTSLLWADQLCINQYDAEERSSQVAKMGRIYSTASTTQLWVGEEDENATRAFELIRCFECIPKPNTINPLMLHLLVSTPRRFETDSSLYFLKRLVTFLKLRIQVGELFSTSSIGRGFLVSGYSRRPFLHQIIGLGT</sequence>
<dbReference type="AlphaFoldDB" id="A0A2J6RE58"/>
<evidence type="ECO:0000313" key="4">
    <source>
        <dbReference type="Proteomes" id="UP000235786"/>
    </source>
</evidence>
<feature type="domain" description="Heterokaryon incompatibility" evidence="2">
    <location>
        <begin position="154"/>
        <end position="255"/>
    </location>
</feature>
<evidence type="ECO:0000256" key="1">
    <source>
        <dbReference type="SAM" id="MobiDB-lite"/>
    </source>
</evidence>
<dbReference type="PANTHER" id="PTHR24148">
    <property type="entry name" value="ANKYRIN REPEAT DOMAIN-CONTAINING PROTEIN 39 HOMOLOG-RELATED"/>
    <property type="match status" value="1"/>
</dbReference>
<name>A0A2J6RE58_HYAVF</name>
<protein>
    <recommendedName>
        <fullName evidence="2">Heterokaryon incompatibility domain-containing protein</fullName>
    </recommendedName>
</protein>
<dbReference type="InterPro" id="IPR010730">
    <property type="entry name" value="HET"/>
</dbReference>
<feature type="region of interest" description="Disordered" evidence="1">
    <location>
        <begin position="1"/>
        <end position="22"/>
    </location>
</feature>
<keyword evidence="4" id="KW-1185">Reference proteome</keyword>
<dbReference type="Pfam" id="PF06985">
    <property type="entry name" value="HET"/>
    <property type="match status" value="1"/>
</dbReference>
<dbReference type="Proteomes" id="UP000235786">
    <property type="component" value="Unassembled WGS sequence"/>
</dbReference>
<gene>
    <name evidence="3" type="ORF">L207DRAFT_515309</name>
</gene>
<accession>A0A2J6RE58</accession>
<dbReference type="PANTHER" id="PTHR24148:SF64">
    <property type="entry name" value="HETEROKARYON INCOMPATIBILITY DOMAIN-CONTAINING PROTEIN"/>
    <property type="match status" value="1"/>
</dbReference>
<dbReference type="OrthoDB" id="3548654at2759"/>
<proteinExistence type="predicted"/>
<dbReference type="STRING" id="1149755.A0A2J6RE58"/>
<dbReference type="InterPro" id="IPR052895">
    <property type="entry name" value="HetReg/Transcr_Mod"/>
</dbReference>
<evidence type="ECO:0000313" key="3">
    <source>
        <dbReference type="EMBL" id="PMD36795.1"/>
    </source>
</evidence>
<dbReference type="EMBL" id="KZ613950">
    <property type="protein sequence ID" value="PMD36795.1"/>
    <property type="molecule type" value="Genomic_DNA"/>
</dbReference>
<evidence type="ECO:0000259" key="2">
    <source>
        <dbReference type="Pfam" id="PF06985"/>
    </source>
</evidence>